<keyword evidence="1" id="KW-0732">Signal</keyword>
<sequence length="1113" mass="121995">MQTSKTLITLLLSLNVLSLAACNLPTPKDKEATAQAADATADNSEAATFNVEAAPSRSSVLESTKEGSFALPTSKVFNLYACLKDIYYNKVISGHKFKIDEAGKEVTTDASGCLVWSETIQYNYLADSQYIKIDRHIRGTGLHKGVRTVSYAINPWSHGENLAPVMDVKNEDAIPNLVKSQKVSSLALKGFSADQKLRTRPLWLEEGRLFVTEQKLTSTGVDLLVEMRGTPAIQLTKMNGEIVLRPLTSGSFKARIKLIHSYLANGKELHRLLAQTAVLDAKMENGSLAVRAPISLAAIPTRGQMVLGVQLLPENGPEGLTGFDGIYILGDYDQIKGSSFLKLASQVAQEQNFKIDNYVNAQMPNVSNPASGSGSGSGAPAETLQQDAYQKPKIEVSQLEIKNVRVGAETTSTREVIYNIKACVKNGLDQKSARAQTFKVTKFRQNEGDTAVSASVKTDNNACITWDESIKIKYFDCQRYIKGYVQIENADLGMNEKLAIIVNPWDNNGSMGRDLRYVDANEKLALDCKAESRPKTQVIMDSFSYNTLSYNYQVDNLLNLNVIKKIQFKMDPRILMYSSLSYGRGEVEKLRDGVYLLKLAVVRNRDYDSKNTYVSSAEKFVNVMSGQINTDITFQTQDLKALGNRNNMLVELYPVDETKVEVTAAGINLKQAGAALDSAIDTSTGLETPTFVGPVVLNVDEASRPLRIVDASSISTFLLSGSGNNDSATKGLITQVVKEGLDAKASALKAATARSANPQFAQENNLALINVNAMPAASPLTKALNIKLANTHYILNKEDLQGIITNGRLTKEAAQKLCAFWANDFFPSQHPDKGGAVMDLLKMGFGGDCFHAVSKDPSRFFQVEKRLAIKEVGGTKYVKGFNQGLSVGTNFSYVKSHSTSVTKSVSVSAKAGISKKFLDLFSLGLDVGGSISWSATDSTSNSNAINIGMSTSMTVQQSLLKVRVNQYEQCVIVNLNPLLFIKDPSWFGRTDYLKILNPRLNESEQADVITRGLMICEGQVRTQPIDINENFYLIAQESYSAQMQDSGDERNRNFFVALRSTNDFNRFVLAIKGETKAPATADKETDLQKETTNMMEKLFQMGAPSFPGMYLVK</sequence>
<accession>A0ABT6DIW8</accession>
<proteinExistence type="predicted"/>
<comment type="caution">
    <text evidence="2">The sequence shown here is derived from an EMBL/GenBank/DDBJ whole genome shotgun (WGS) entry which is preliminary data.</text>
</comment>
<organism evidence="2 3">
    <name type="scientific">Bdellovibrio svalbardensis</name>
    <dbReference type="NCBI Taxonomy" id="2972972"/>
    <lineage>
        <taxon>Bacteria</taxon>
        <taxon>Pseudomonadati</taxon>
        <taxon>Bdellovibrionota</taxon>
        <taxon>Bdellovibrionia</taxon>
        <taxon>Bdellovibrionales</taxon>
        <taxon>Pseudobdellovibrionaceae</taxon>
        <taxon>Bdellovibrio</taxon>
    </lineage>
</organism>
<gene>
    <name evidence="2" type="ORF">NWE73_07330</name>
</gene>
<protein>
    <recommendedName>
        <fullName evidence="4">Lipoprotein</fullName>
    </recommendedName>
</protein>
<evidence type="ECO:0000256" key="1">
    <source>
        <dbReference type="SAM" id="SignalP"/>
    </source>
</evidence>
<evidence type="ECO:0000313" key="3">
    <source>
        <dbReference type="Proteomes" id="UP001152321"/>
    </source>
</evidence>
<dbReference type="RefSeq" id="WP_277577647.1">
    <property type="nucleotide sequence ID" value="NZ_JANRMI010000002.1"/>
</dbReference>
<feature type="chain" id="PRO_5045054159" description="Lipoprotein" evidence="1">
    <location>
        <begin position="21"/>
        <end position="1113"/>
    </location>
</feature>
<evidence type="ECO:0000313" key="2">
    <source>
        <dbReference type="EMBL" id="MDG0816170.1"/>
    </source>
</evidence>
<name>A0ABT6DIW8_9BACT</name>
<dbReference type="Proteomes" id="UP001152321">
    <property type="component" value="Unassembled WGS sequence"/>
</dbReference>
<feature type="signal peptide" evidence="1">
    <location>
        <begin position="1"/>
        <end position="20"/>
    </location>
</feature>
<evidence type="ECO:0008006" key="4">
    <source>
        <dbReference type="Google" id="ProtNLM"/>
    </source>
</evidence>
<reference evidence="2" key="1">
    <citation type="submission" date="2022-08" db="EMBL/GenBank/DDBJ databases">
        <title>Novel Bdellovibrio Species Isolated from Svalbard: Designation Bdellovibrio svalbardensis.</title>
        <authorList>
            <person name="Mitchell R.J."/>
            <person name="Choi S.Y."/>
        </authorList>
    </citation>
    <scope>NUCLEOTIDE SEQUENCE</scope>
    <source>
        <strain evidence="2">PAP01</strain>
    </source>
</reference>
<dbReference type="EMBL" id="JANRMI010000002">
    <property type="protein sequence ID" value="MDG0816170.1"/>
    <property type="molecule type" value="Genomic_DNA"/>
</dbReference>
<dbReference type="PROSITE" id="PS51257">
    <property type="entry name" value="PROKAR_LIPOPROTEIN"/>
    <property type="match status" value="1"/>
</dbReference>
<keyword evidence="3" id="KW-1185">Reference proteome</keyword>